<gene>
    <name evidence="2" type="ORF">CJD38_14650</name>
</gene>
<keyword evidence="1" id="KW-0732">Signal</keyword>
<keyword evidence="3" id="KW-1185">Reference proteome</keyword>
<evidence type="ECO:0000313" key="3">
    <source>
        <dbReference type="Proteomes" id="UP000244248"/>
    </source>
</evidence>
<comment type="caution">
    <text evidence="2">The sequence shown here is derived from an EMBL/GenBank/DDBJ whole genome shotgun (WGS) entry which is preliminary data.</text>
</comment>
<dbReference type="OrthoDB" id="7000272at2"/>
<name>A0A2T5MDV4_9GAMM</name>
<proteinExistence type="predicted"/>
<dbReference type="EMBL" id="QANS01000005">
    <property type="protein sequence ID" value="PTU30727.1"/>
    <property type="molecule type" value="Genomic_DNA"/>
</dbReference>
<feature type="signal peptide" evidence="1">
    <location>
        <begin position="1"/>
        <end position="30"/>
    </location>
</feature>
<protein>
    <submittedName>
        <fullName evidence="2">DUF1302 domain-containing protein</fullName>
    </submittedName>
</protein>
<dbReference type="Pfam" id="PF06980">
    <property type="entry name" value="DUF1302"/>
    <property type="match status" value="1"/>
</dbReference>
<feature type="chain" id="PRO_5015576013" evidence="1">
    <location>
        <begin position="31"/>
        <end position="893"/>
    </location>
</feature>
<dbReference type="AlphaFoldDB" id="A0A2T5MDV4"/>
<sequence length="893" mass="94374">MSIHASSRWAVSLGGLVLCLSAGYAPLASALEFTVPFNDEDIAGTLNTTLTVGVGMRMQNQSSNIVGKGNLNPDVCAGQQICQGTFKNQGSASIPGGLHPAATAAAARGAFSMNNDDGDLNYKKHDIFSAVGKITQDLSLTYKDYGFFAKALYFYDQVNNNFTEYHPNMITPENIDSLRVDDPSGLPRKVVPKGAVVKSRRNNGATLEQVGTNLQLLDAYVYGKVPVFDTEVGFKLGRQTVNWGESTLNVINSINSANPVNANNFYRMGFQVEEVFIPVGMAFLSADVYEGLTVETFYQYEWKPLEAPAAGSFYSGNDIVGTNNASGGANLSFGTAADDPYGLGYLQDNPLSGITPSSAHVGKIKDDKPNGTGQYGIALKYYAEWLNNGTGLGLYYMNYHSRLPFASAFATRASCARGADSINGWDPSLAGNSLPSLSGGTGLNAFDTATFGAACSNIPLLADILHPGSVKWQPGDPASSGPLPGVPSMNAAGQSLFSDAVPLDTAKLWIEYPRNIHLIGASFNTTVGSISLQGEVAYRPNAPLQVNPVDVLFAAFGPTLTSCHRGNCIGTALTSPDLVSQITNATQLTSTLKALLGNLAQTVTSAVDYGPSDVTSGCTPGLGIGTNYGSGCDTFTLLVGHADGSARSFPNYIIPYRGGLIGENSPTDFSKPLDRKNVGYIQGYERFKTAQFDLGATQVWGASDTVPALIAADQILMLYEVGANWADIPDRDELQIIAEGSTYTSATAGADGSGADGSQQACAGNKHYCVSKANSPGSDGVDGLRFNPHQAPLGDFANKFAWGYNLVALIRYESVLPGISIESQVTAKHDVNGNAPGPGGNFLGGRKVFDILVTTRYKSAFSIGLGYNWITGGGDKNLLMDRDAARAIVKYQF</sequence>
<evidence type="ECO:0000256" key="1">
    <source>
        <dbReference type="SAM" id="SignalP"/>
    </source>
</evidence>
<reference evidence="2 3" key="1">
    <citation type="submission" date="2018-04" db="EMBL/GenBank/DDBJ databases">
        <title>Novel species isolated from glacier.</title>
        <authorList>
            <person name="Liu Q."/>
            <person name="Xin Y.-H."/>
        </authorList>
    </citation>
    <scope>NUCLEOTIDE SEQUENCE [LARGE SCALE GENOMIC DNA]</scope>
    <source>
        <strain evidence="2 3">GT1R17</strain>
    </source>
</reference>
<evidence type="ECO:0000313" key="2">
    <source>
        <dbReference type="EMBL" id="PTU30727.1"/>
    </source>
</evidence>
<dbReference type="RefSeq" id="WP_107941100.1">
    <property type="nucleotide sequence ID" value="NZ_QANS01000005.1"/>
</dbReference>
<accession>A0A2T5MDV4</accession>
<organism evidence="2 3">
    <name type="scientific">Stenotrophobium rhamnosiphilum</name>
    <dbReference type="NCBI Taxonomy" id="2029166"/>
    <lineage>
        <taxon>Bacteria</taxon>
        <taxon>Pseudomonadati</taxon>
        <taxon>Pseudomonadota</taxon>
        <taxon>Gammaproteobacteria</taxon>
        <taxon>Nevskiales</taxon>
        <taxon>Nevskiaceae</taxon>
        <taxon>Stenotrophobium</taxon>
    </lineage>
</organism>
<dbReference type="Proteomes" id="UP000244248">
    <property type="component" value="Unassembled WGS sequence"/>
</dbReference>
<dbReference type="InterPro" id="IPR010727">
    <property type="entry name" value="DUF1302"/>
</dbReference>